<dbReference type="Proteomes" id="UP000324611">
    <property type="component" value="Unassembled WGS sequence"/>
</dbReference>
<dbReference type="Pfam" id="PF13432">
    <property type="entry name" value="TPR_16"/>
    <property type="match status" value="2"/>
</dbReference>
<organism evidence="3 4">
    <name type="scientific">Chitinophaga agrisoli</name>
    <dbReference type="NCBI Taxonomy" id="2607653"/>
    <lineage>
        <taxon>Bacteria</taxon>
        <taxon>Pseudomonadati</taxon>
        <taxon>Bacteroidota</taxon>
        <taxon>Chitinophagia</taxon>
        <taxon>Chitinophagales</taxon>
        <taxon>Chitinophagaceae</taxon>
        <taxon>Chitinophaga</taxon>
    </lineage>
</organism>
<reference evidence="3 4" key="2">
    <citation type="submission" date="2019-09" db="EMBL/GenBank/DDBJ databases">
        <authorList>
            <person name="Jin C."/>
        </authorList>
    </citation>
    <scope>NUCLEOTIDE SEQUENCE [LARGE SCALE GENOMIC DNA]</scope>
    <source>
        <strain evidence="3 4">BN140078</strain>
    </source>
</reference>
<reference evidence="3 4" key="1">
    <citation type="submission" date="2019-09" db="EMBL/GenBank/DDBJ databases">
        <title>Chitinophaga ginsengihumi sp. nov., isolated from soil of ginseng rhizosphere.</title>
        <authorList>
            <person name="Lee J."/>
        </authorList>
    </citation>
    <scope>NUCLEOTIDE SEQUENCE [LARGE SCALE GENOMIC DNA]</scope>
    <source>
        <strain evidence="3 4">BN140078</strain>
    </source>
</reference>
<comment type="caution">
    <text evidence="3">The sequence shown here is derived from an EMBL/GenBank/DDBJ whole genome shotgun (WGS) entry which is preliminary data.</text>
</comment>
<keyword evidence="1" id="KW-0802">TPR repeat</keyword>
<dbReference type="AlphaFoldDB" id="A0A5B2VTJ7"/>
<keyword evidence="4" id="KW-1185">Reference proteome</keyword>
<keyword evidence="2" id="KW-0812">Transmembrane</keyword>
<sequence>MTSTRLLYNDDEYIDGLLDSSPAIIDAIYRHFAKKVSSFILQRGGNKKDAAHIFEVALNDIYDYARRHNIELTTRFEPFFMLICKIEWRKELQKRGMDVAAESEPERAALDNTHLRYVQELVNNGERKRHWLHLFLQLTTTCQTTIQNAVITPPADGAGTNPQPTAGLLPDTFSSCMSTLLKHNGLPGGREVFPGDYEQVALYVMQGLPETQKQSFETRLQENYNLREAVQTGRDAVEWLRRALTADNTRRELTQVLVDMRQRWFYSQNKDMNRMGLYVSGITVLAVIMAGLLFISPFRKDVYRQFAPTEMAHHHLPDNDTSKLLHEAAQHFNKRRFTSAVEVLNRVLQMDPSNTYARYYRGVCLVDINQMVPARTDLKQVYESNSPYRYDAAFYLALSYLRERDKQQSLEWLLKIPQDAPNYWKAKKLIEEIR</sequence>
<name>A0A5B2VTJ7_9BACT</name>
<dbReference type="PROSITE" id="PS50005">
    <property type="entry name" value="TPR"/>
    <property type="match status" value="1"/>
</dbReference>
<evidence type="ECO:0000313" key="3">
    <source>
        <dbReference type="EMBL" id="KAA2241429.1"/>
    </source>
</evidence>
<dbReference type="InterPro" id="IPR019734">
    <property type="entry name" value="TPR_rpt"/>
</dbReference>
<accession>A0A5B2VTJ7</accession>
<keyword evidence="2" id="KW-0472">Membrane</keyword>
<dbReference type="Gene3D" id="1.25.40.10">
    <property type="entry name" value="Tetratricopeptide repeat domain"/>
    <property type="match status" value="1"/>
</dbReference>
<dbReference type="SUPFAM" id="SSF48452">
    <property type="entry name" value="TPR-like"/>
    <property type="match status" value="1"/>
</dbReference>
<dbReference type="RefSeq" id="WP_149838943.1">
    <property type="nucleotide sequence ID" value="NZ_VUOC01000003.1"/>
</dbReference>
<proteinExistence type="predicted"/>
<dbReference type="InterPro" id="IPR011990">
    <property type="entry name" value="TPR-like_helical_dom_sf"/>
</dbReference>
<protein>
    <submittedName>
        <fullName evidence="3">Uncharacterized protein</fullName>
    </submittedName>
</protein>
<keyword evidence="2" id="KW-1133">Transmembrane helix</keyword>
<evidence type="ECO:0000256" key="1">
    <source>
        <dbReference type="PROSITE-ProRule" id="PRU00339"/>
    </source>
</evidence>
<evidence type="ECO:0000313" key="4">
    <source>
        <dbReference type="Proteomes" id="UP000324611"/>
    </source>
</evidence>
<dbReference type="EMBL" id="VUOC01000003">
    <property type="protein sequence ID" value="KAA2241429.1"/>
    <property type="molecule type" value="Genomic_DNA"/>
</dbReference>
<feature type="transmembrane region" description="Helical" evidence="2">
    <location>
        <begin position="275"/>
        <end position="295"/>
    </location>
</feature>
<feature type="repeat" description="TPR" evidence="1">
    <location>
        <begin position="321"/>
        <end position="354"/>
    </location>
</feature>
<evidence type="ECO:0000256" key="2">
    <source>
        <dbReference type="SAM" id="Phobius"/>
    </source>
</evidence>
<gene>
    <name evidence="3" type="ORF">F0L74_16130</name>
</gene>